<dbReference type="KEGG" id="cci:CC1G_02534"/>
<name>A8NBS4_COPC7</name>
<accession>A8NBS4</accession>
<comment type="caution">
    <text evidence="2">The sequence shown here is derived from an EMBL/GenBank/DDBJ whole genome shotgun (WGS) entry which is preliminary data.</text>
</comment>
<dbReference type="EMBL" id="AACS02000009">
    <property type="protein sequence ID" value="EAU89645.1"/>
    <property type="molecule type" value="Genomic_DNA"/>
</dbReference>
<organism evidence="2 3">
    <name type="scientific">Coprinopsis cinerea (strain Okayama-7 / 130 / ATCC MYA-4618 / FGSC 9003)</name>
    <name type="common">Inky cap fungus</name>
    <name type="synonym">Hormographiella aspergillata</name>
    <dbReference type="NCBI Taxonomy" id="240176"/>
    <lineage>
        <taxon>Eukaryota</taxon>
        <taxon>Fungi</taxon>
        <taxon>Dikarya</taxon>
        <taxon>Basidiomycota</taxon>
        <taxon>Agaricomycotina</taxon>
        <taxon>Agaricomycetes</taxon>
        <taxon>Agaricomycetidae</taxon>
        <taxon>Agaricales</taxon>
        <taxon>Agaricineae</taxon>
        <taxon>Psathyrellaceae</taxon>
        <taxon>Coprinopsis</taxon>
    </lineage>
</organism>
<protein>
    <submittedName>
        <fullName evidence="2">Uncharacterized protein</fullName>
    </submittedName>
</protein>
<evidence type="ECO:0000313" key="2">
    <source>
        <dbReference type="EMBL" id="EAU89645.1"/>
    </source>
</evidence>
<sequence>MQLKFTFASLVAILASNVALAAEGDVFTATRVFHTIIKEEPYLVDRTETFVWTQGPSIVDPSATVIPPEVDQTVVYGEEPTRAA</sequence>
<dbReference type="AlphaFoldDB" id="A8NBS4"/>
<keyword evidence="3" id="KW-1185">Reference proteome</keyword>
<dbReference type="InParanoid" id="A8NBS4"/>
<dbReference type="VEuPathDB" id="FungiDB:CC1G_02534"/>
<feature type="chain" id="PRO_5002724520" evidence="1">
    <location>
        <begin position="22"/>
        <end position="84"/>
    </location>
</feature>
<feature type="signal peptide" evidence="1">
    <location>
        <begin position="1"/>
        <end position="21"/>
    </location>
</feature>
<proteinExistence type="predicted"/>
<dbReference type="GeneID" id="6008756"/>
<evidence type="ECO:0000256" key="1">
    <source>
        <dbReference type="SAM" id="SignalP"/>
    </source>
</evidence>
<keyword evidence="1" id="KW-0732">Signal</keyword>
<dbReference type="Proteomes" id="UP000001861">
    <property type="component" value="Unassembled WGS sequence"/>
</dbReference>
<reference evidence="2 3" key="1">
    <citation type="journal article" date="2010" name="Proc. Natl. Acad. Sci. U.S.A.">
        <title>Insights into evolution of multicellular fungi from the assembled chromosomes of the mushroom Coprinopsis cinerea (Coprinus cinereus).</title>
        <authorList>
            <person name="Stajich J.E."/>
            <person name="Wilke S.K."/>
            <person name="Ahren D."/>
            <person name="Au C.H."/>
            <person name="Birren B.W."/>
            <person name="Borodovsky M."/>
            <person name="Burns C."/>
            <person name="Canback B."/>
            <person name="Casselton L.A."/>
            <person name="Cheng C.K."/>
            <person name="Deng J."/>
            <person name="Dietrich F.S."/>
            <person name="Fargo D.C."/>
            <person name="Farman M.L."/>
            <person name="Gathman A.C."/>
            <person name="Goldberg J."/>
            <person name="Guigo R."/>
            <person name="Hoegger P.J."/>
            <person name="Hooker J.B."/>
            <person name="Huggins A."/>
            <person name="James T.Y."/>
            <person name="Kamada T."/>
            <person name="Kilaru S."/>
            <person name="Kodira C."/>
            <person name="Kues U."/>
            <person name="Kupfer D."/>
            <person name="Kwan H.S."/>
            <person name="Lomsadze A."/>
            <person name="Li W."/>
            <person name="Lilly W.W."/>
            <person name="Ma L.J."/>
            <person name="Mackey A.J."/>
            <person name="Manning G."/>
            <person name="Martin F."/>
            <person name="Muraguchi H."/>
            <person name="Natvig D.O."/>
            <person name="Palmerini H."/>
            <person name="Ramesh M.A."/>
            <person name="Rehmeyer C.J."/>
            <person name="Roe B.A."/>
            <person name="Shenoy N."/>
            <person name="Stanke M."/>
            <person name="Ter-Hovhannisyan V."/>
            <person name="Tunlid A."/>
            <person name="Velagapudi R."/>
            <person name="Vision T.J."/>
            <person name="Zeng Q."/>
            <person name="Zolan M.E."/>
            <person name="Pukkila P.J."/>
        </authorList>
    </citation>
    <scope>NUCLEOTIDE SEQUENCE [LARGE SCALE GENOMIC DNA]</scope>
    <source>
        <strain evidence="3">Okayama-7 / 130 / ATCC MYA-4618 / FGSC 9003</strain>
    </source>
</reference>
<gene>
    <name evidence="2" type="ORF">CC1G_02534</name>
</gene>
<dbReference type="RefSeq" id="XP_001832272.1">
    <property type="nucleotide sequence ID" value="XM_001832220.1"/>
</dbReference>
<dbReference type="OrthoDB" id="3025387at2759"/>
<evidence type="ECO:0000313" key="3">
    <source>
        <dbReference type="Proteomes" id="UP000001861"/>
    </source>
</evidence>
<dbReference type="OMA" id="MQWKFIV"/>